<dbReference type="InterPro" id="IPR036736">
    <property type="entry name" value="ACP-like_sf"/>
</dbReference>
<dbReference type="AlphaFoldDB" id="A0A0M5KYY0"/>
<dbReference type="Gene3D" id="1.10.1200.10">
    <property type="entry name" value="ACP-like"/>
    <property type="match status" value="1"/>
</dbReference>
<sequence length="84" mass="9101">MKHVSVEELVSLIDTTLCEVSGTGSLSSPVLPDSQMGEPAEWDSLAFIAVFTAVAQKYQVDLADDDAFHFTSVPTMHAFLNEVL</sequence>
<evidence type="ECO:0000313" key="2">
    <source>
        <dbReference type="Proteomes" id="UP000057938"/>
    </source>
</evidence>
<dbReference type="STRING" id="361183.AMC99_02190"/>
<protein>
    <recommendedName>
        <fullName evidence="3">Carrier domain-containing protein</fullName>
    </recommendedName>
</protein>
<gene>
    <name evidence="1" type="ORF">AMC99_02190</name>
</gene>
<organism evidence="1 2">
    <name type="scientific">Altererythrobacter epoxidivorans</name>
    <dbReference type="NCBI Taxonomy" id="361183"/>
    <lineage>
        <taxon>Bacteria</taxon>
        <taxon>Pseudomonadati</taxon>
        <taxon>Pseudomonadota</taxon>
        <taxon>Alphaproteobacteria</taxon>
        <taxon>Sphingomonadales</taxon>
        <taxon>Erythrobacteraceae</taxon>
        <taxon>Altererythrobacter</taxon>
    </lineage>
</organism>
<evidence type="ECO:0008006" key="3">
    <source>
        <dbReference type="Google" id="ProtNLM"/>
    </source>
</evidence>
<dbReference type="KEGG" id="aep:AMC99_02190"/>
<dbReference type="PATRIC" id="fig|361183.4.peg.2150"/>
<reference evidence="1 2" key="1">
    <citation type="submission" date="2015-09" db="EMBL/GenBank/DDBJ databases">
        <title>Complete genome sequence of a benzo[a]pyrene-degrading bacterium Altererythrobacter epoxidivorans CGMCC 1.7731T.</title>
        <authorList>
            <person name="Li Z."/>
            <person name="Cheng H."/>
            <person name="Huo Y."/>
            <person name="Xu X."/>
        </authorList>
    </citation>
    <scope>NUCLEOTIDE SEQUENCE [LARGE SCALE GENOMIC DNA]</scope>
    <source>
        <strain evidence="1 2">CGMCC 1.7731</strain>
    </source>
</reference>
<dbReference type="EMBL" id="CP012669">
    <property type="protein sequence ID" value="ALE17469.1"/>
    <property type="molecule type" value="Genomic_DNA"/>
</dbReference>
<keyword evidence="2" id="KW-1185">Reference proteome</keyword>
<name>A0A0M5KYY0_9SPHN</name>
<accession>A0A0M5KYY0</accession>
<dbReference type="SUPFAM" id="SSF47336">
    <property type="entry name" value="ACP-like"/>
    <property type="match status" value="1"/>
</dbReference>
<evidence type="ECO:0000313" key="1">
    <source>
        <dbReference type="EMBL" id="ALE17469.1"/>
    </source>
</evidence>
<proteinExistence type="predicted"/>
<dbReference type="RefSeq" id="WP_061926402.1">
    <property type="nucleotide sequence ID" value="NZ_CP012669.1"/>
</dbReference>
<dbReference type="Proteomes" id="UP000057938">
    <property type="component" value="Chromosome"/>
</dbReference>